<evidence type="ECO:0000313" key="3">
    <source>
        <dbReference type="Proteomes" id="UP001150259"/>
    </source>
</evidence>
<organism evidence="2 3">
    <name type="scientific">Intrasporangium calvum</name>
    <dbReference type="NCBI Taxonomy" id="53358"/>
    <lineage>
        <taxon>Bacteria</taxon>
        <taxon>Bacillati</taxon>
        <taxon>Actinomycetota</taxon>
        <taxon>Actinomycetes</taxon>
        <taxon>Micrococcales</taxon>
        <taxon>Intrasporangiaceae</taxon>
        <taxon>Intrasporangium</taxon>
    </lineage>
</organism>
<dbReference type="EMBL" id="JAPFQL010000090">
    <property type="protein sequence ID" value="MDC5698888.1"/>
    <property type="molecule type" value="Genomic_DNA"/>
</dbReference>
<accession>A0ABT5GKW9</accession>
<comment type="caution">
    <text evidence="2">The sequence shown here is derived from an EMBL/GenBank/DDBJ whole genome shotgun (WGS) entry which is preliminary data.</text>
</comment>
<dbReference type="RefSeq" id="WP_272463450.1">
    <property type="nucleotide sequence ID" value="NZ_JAPFQL010000090.1"/>
</dbReference>
<keyword evidence="3" id="KW-1185">Reference proteome</keyword>
<dbReference type="SUPFAM" id="SSF103247">
    <property type="entry name" value="TT1751-like"/>
    <property type="match status" value="1"/>
</dbReference>
<sequence>MDHAITVTTELPFEEALQVTRERLADEGFGILTEIDLASTLKAKIGAELPPQVILGACRPPLAHAAVQVEPSIGVFLPCNVVVRVDDAGRTVVQAMNPDFMTQIASGEALVEVATDAKARLTRALDAVAAAAPAS</sequence>
<proteinExistence type="predicted"/>
<dbReference type="Gene3D" id="3.30.310.70">
    <property type="entry name" value="TT1751-like domain"/>
    <property type="match status" value="1"/>
</dbReference>
<dbReference type="InterPro" id="IPR016796">
    <property type="entry name" value="UCP021774"/>
</dbReference>
<dbReference type="PIRSF" id="PIRSF021774">
    <property type="entry name" value="UCP021774"/>
    <property type="match status" value="1"/>
</dbReference>
<feature type="domain" description="DUF302" evidence="1">
    <location>
        <begin position="35"/>
        <end position="98"/>
    </location>
</feature>
<evidence type="ECO:0000259" key="1">
    <source>
        <dbReference type="Pfam" id="PF03625"/>
    </source>
</evidence>
<protein>
    <submittedName>
        <fullName evidence="2">DUF302 domain-containing protein</fullName>
    </submittedName>
</protein>
<dbReference type="CDD" id="cd14797">
    <property type="entry name" value="DUF302"/>
    <property type="match status" value="1"/>
</dbReference>
<dbReference type="InterPro" id="IPR005180">
    <property type="entry name" value="DUF302"/>
</dbReference>
<dbReference type="Pfam" id="PF03625">
    <property type="entry name" value="DUF302"/>
    <property type="match status" value="1"/>
</dbReference>
<gene>
    <name evidence="2" type="ORF">OO014_16670</name>
</gene>
<dbReference type="PANTHER" id="PTHR38342">
    <property type="entry name" value="SLR5037 PROTEIN"/>
    <property type="match status" value="1"/>
</dbReference>
<dbReference type="PANTHER" id="PTHR38342:SF1">
    <property type="entry name" value="SLR5037 PROTEIN"/>
    <property type="match status" value="1"/>
</dbReference>
<dbReference type="Proteomes" id="UP001150259">
    <property type="component" value="Unassembled WGS sequence"/>
</dbReference>
<dbReference type="InterPro" id="IPR035923">
    <property type="entry name" value="TT1751-like_sf"/>
</dbReference>
<reference evidence="2 3" key="1">
    <citation type="submission" date="2022-11" db="EMBL/GenBank/DDBJ databases">
        <title>Anaerobic phenanthrene biodegradation by a DNRA strain PheN6.</title>
        <authorList>
            <person name="Zhang Z."/>
        </authorList>
    </citation>
    <scope>NUCLEOTIDE SEQUENCE [LARGE SCALE GENOMIC DNA]</scope>
    <source>
        <strain evidence="2 3">PheN6</strain>
    </source>
</reference>
<evidence type="ECO:0000313" key="2">
    <source>
        <dbReference type="EMBL" id="MDC5698888.1"/>
    </source>
</evidence>
<name>A0ABT5GKW9_9MICO</name>